<dbReference type="Gene3D" id="1.10.10.650">
    <property type="entry name" value="RuvA domain 2-like"/>
    <property type="match status" value="1"/>
</dbReference>
<dbReference type="GO" id="GO:0008023">
    <property type="term" value="C:transcription elongation factor complex"/>
    <property type="evidence" value="ECO:0007669"/>
    <property type="project" value="TreeGrafter"/>
</dbReference>
<feature type="compositionally biased region" description="Basic and acidic residues" evidence="11">
    <location>
        <begin position="135"/>
        <end position="148"/>
    </location>
</feature>
<dbReference type="FunFam" id="3.30.420.140:FF:000007">
    <property type="entry name" value="Transcription elongation factor SPT6"/>
    <property type="match status" value="1"/>
</dbReference>
<dbReference type="SUPFAM" id="SSF50249">
    <property type="entry name" value="Nucleic acid-binding proteins"/>
    <property type="match status" value="1"/>
</dbReference>
<dbReference type="GO" id="GO:0005694">
    <property type="term" value="C:chromosome"/>
    <property type="evidence" value="ECO:0007669"/>
    <property type="project" value="UniProtKB-SubCell"/>
</dbReference>
<evidence type="ECO:0000256" key="6">
    <source>
        <dbReference type="ARBA" id="ARBA00023163"/>
    </source>
</evidence>
<dbReference type="InterPro" id="IPR003029">
    <property type="entry name" value="S1_domain"/>
</dbReference>
<proteinExistence type="inferred from homology"/>
<dbReference type="FunFam" id="3.30.505.10:FF:000056">
    <property type="entry name" value="Transcription elongation factor Spt6"/>
    <property type="match status" value="1"/>
</dbReference>
<feature type="coiled-coil region" evidence="10">
    <location>
        <begin position="1071"/>
        <end position="1114"/>
    </location>
</feature>
<dbReference type="InterPro" id="IPR037027">
    <property type="entry name" value="YqgF/RNaseH-like_dom_sf"/>
</dbReference>
<dbReference type="Pfam" id="PF14632">
    <property type="entry name" value="SPT6_acidic"/>
    <property type="match status" value="1"/>
</dbReference>
<comment type="similarity">
    <text evidence="3 9">Belongs to the SPT6 family.</text>
</comment>
<dbReference type="PANTHER" id="PTHR10145">
    <property type="entry name" value="TRANSCRIPTION ELONGATION FACTOR SPT6"/>
    <property type="match status" value="1"/>
</dbReference>
<dbReference type="SUPFAM" id="SSF158832">
    <property type="entry name" value="Tex N-terminal region-like"/>
    <property type="match status" value="1"/>
</dbReference>
<dbReference type="GO" id="GO:0003746">
    <property type="term" value="F:translation elongation factor activity"/>
    <property type="evidence" value="ECO:0007669"/>
    <property type="project" value="UniProtKB-KW"/>
</dbReference>
<dbReference type="InterPro" id="IPR028088">
    <property type="entry name" value="Spt6_HTH_DNA-bd_dom"/>
</dbReference>
<dbReference type="Proteomes" id="UP001310594">
    <property type="component" value="Unassembled WGS sequence"/>
</dbReference>
<keyword evidence="13" id="KW-0648">Protein biosynthesis</keyword>
<dbReference type="InterPro" id="IPR035420">
    <property type="entry name" value="Spt6_SH2"/>
</dbReference>
<dbReference type="Gene3D" id="1.10.3500.10">
    <property type="entry name" value="Tex N-terminal region-like"/>
    <property type="match status" value="1"/>
</dbReference>
<dbReference type="EMBL" id="JAVRQU010000009">
    <property type="protein sequence ID" value="KAK5698923.1"/>
    <property type="molecule type" value="Genomic_DNA"/>
</dbReference>
<dbReference type="PIRSF" id="PIRSF036947">
    <property type="entry name" value="Spt6"/>
    <property type="match status" value="1"/>
</dbReference>
<keyword evidence="7 9" id="KW-0539">Nucleus</keyword>
<dbReference type="GO" id="GO:0140673">
    <property type="term" value="P:transcription elongation-coupled chromatin remodeling"/>
    <property type="evidence" value="ECO:0007669"/>
    <property type="project" value="InterPro"/>
</dbReference>
<organism evidence="13 14">
    <name type="scientific">Elasticomyces elasticus</name>
    <dbReference type="NCBI Taxonomy" id="574655"/>
    <lineage>
        <taxon>Eukaryota</taxon>
        <taxon>Fungi</taxon>
        <taxon>Dikarya</taxon>
        <taxon>Ascomycota</taxon>
        <taxon>Pezizomycotina</taxon>
        <taxon>Dothideomycetes</taxon>
        <taxon>Dothideomycetidae</taxon>
        <taxon>Mycosphaerellales</taxon>
        <taxon>Teratosphaeriaceae</taxon>
        <taxon>Elasticomyces</taxon>
    </lineage>
</organism>
<dbReference type="SUPFAM" id="SSF47781">
    <property type="entry name" value="RuvA domain 2-like"/>
    <property type="match status" value="2"/>
</dbReference>
<dbReference type="Pfam" id="PF14635">
    <property type="entry name" value="HHH_7"/>
    <property type="match status" value="1"/>
</dbReference>
<dbReference type="Pfam" id="PF17674">
    <property type="entry name" value="HHH_9"/>
    <property type="match status" value="1"/>
</dbReference>
<accession>A0AAN7W858</accession>
<name>A0AAN7W858_9PEZI</name>
<dbReference type="Gene3D" id="1.10.150.850">
    <property type="entry name" value="Spt6, helix-hairpin-helix domain"/>
    <property type="match status" value="1"/>
</dbReference>
<evidence type="ECO:0000256" key="7">
    <source>
        <dbReference type="ARBA" id="ARBA00023242"/>
    </source>
</evidence>
<dbReference type="Pfam" id="PF22706">
    <property type="entry name" value="Tex_central_region"/>
    <property type="match status" value="1"/>
</dbReference>
<dbReference type="Gene3D" id="1.10.10.2740">
    <property type="entry name" value="Spt6, Death-like domain"/>
    <property type="match status" value="1"/>
</dbReference>
<dbReference type="GO" id="GO:0034728">
    <property type="term" value="P:nucleosome organization"/>
    <property type="evidence" value="ECO:0007669"/>
    <property type="project" value="TreeGrafter"/>
</dbReference>
<comment type="subcellular location">
    <subcellularLocation>
        <location evidence="2">Chromosome</location>
    </subcellularLocation>
    <subcellularLocation>
        <location evidence="1 9">Nucleus</location>
    </subcellularLocation>
</comment>
<feature type="compositionally biased region" description="Acidic residues" evidence="11">
    <location>
        <begin position="67"/>
        <end position="76"/>
    </location>
</feature>
<dbReference type="Pfam" id="PF21710">
    <property type="entry name" value="Spt6_S1"/>
    <property type="match status" value="1"/>
</dbReference>
<feature type="compositionally biased region" description="Basic and acidic residues" evidence="11">
    <location>
        <begin position="114"/>
        <end position="125"/>
    </location>
</feature>
<dbReference type="PROSITE" id="PS50126">
    <property type="entry name" value="S1"/>
    <property type="match status" value="1"/>
</dbReference>
<dbReference type="InterPro" id="IPR023323">
    <property type="entry name" value="Tex-like_dom_sf"/>
</dbReference>
<dbReference type="InterPro" id="IPR028231">
    <property type="entry name" value="Spt6_YqgF"/>
</dbReference>
<evidence type="ECO:0000313" key="13">
    <source>
        <dbReference type="EMBL" id="KAK5698923.1"/>
    </source>
</evidence>
<dbReference type="InterPro" id="IPR036860">
    <property type="entry name" value="SH2_dom_sf"/>
</dbReference>
<keyword evidence="13" id="KW-0251">Elongation factor</keyword>
<dbReference type="InterPro" id="IPR010994">
    <property type="entry name" value="RuvA_2-like"/>
</dbReference>
<evidence type="ECO:0000256" key="9">
    <source>
        <dbReference type="PIRNR" id="PIRNR036947"/>
    </source>
</evidence>
<evidence type="ECO:0000256" key="10">
    <source>
        <dbReference type="SAM" id="Coils"/>
    </source>
</evidence>
<feature type="region of interest" description="Disordered" evidence="11">
    <location>
        <begin position="1"/>
        <end position="177"/>
    </location>
</feature>
<dbReference type="SUPFAM" id="SSF53098">
    <property type="entry name" value="Ribonuclease H-like"/>
    <property type="match status" value="1"/>
</dbReference>
<evidence type="ECO:0000259" key="12">
    <source>
        <dbReference type="PROSITE" id="PS50126"/>
    </source>
</evidence>
<feature type="compositionally biased region" description="Acidic residues" evidence="11">
    <location>
        <begin position="46"/>
        <end position="57"/>
    </location>
</feature>
<dbReference type="InterPro" id="IPR032706">
    <property type="entry name" value="Spt6_HHH"/>
</dbReference>
<feature type="domain" description="S1 motif" evidence="12">
    <location>
        <begin position="1131"/>
        <end position="1203"/>
    </location>
</feature>
<evidence type="ECO:0000256" key="1">
    <source>
        <dbReference type="ARBA" id="ARBA00004123"/>
    </source>
</evidence>
<dbReference type="GO" id="GO:0042393">
    <property type="term" value="F:histone binding"/>
    <property type="evidence" value="ECO:0007669"/>
    <property type="project" value="TreeGrafter"/>
</dbReference>
<dbReference type="InterPro" id="IPR049540">
    <property type="entry name" value="Spt6-like_S1"/>
</dbReference>
<reference evidence="13" key="1">
    <citation type="submission" date="2023-08" db="EMBL/GenBank/DDBJ databases">
        <title>Black Yeasts Isolated from many extreme environments.</title>
        <authorList>
            <person name="Coleine C."/>
            <person name="Stajich J.E."/>
            <person name="Selbmann L."/>
        </authorList>
    </citation>
    <scope>NUCLEOTIDE SEQUENCE</scope>
    <source>
        <strain evidence="13">CCFEE 5810</strain>
    </source>
</reference>
<dbReference type="InterPro" id="IPR041692">
    <property type="entry name" value="HHH_9"/>
</dbReference>
<evidence type="ECO:0000256" key="4">
    <source>
        <dbReference type="ARBA" id="ARBA00022454"/>
    </source>
</evidence>
<dbReference type="InterPro" id="IPR055179">
    <property type="entry name" value="Tex-like_central_region"/>
</dbReference>
<dbReference type="CDD" id="cd09918">
    <property type="entry name" value="SH2_Nterm_SPT6_like"/>
    <property type="match status" value="1"/>
</dbReference>
<sequence length="1455" mass="166065">MDDFFDRTAAVGSDEEEEEEELNDETGEVTTSKSRRPKTRNPDLADSSEEEEDDDEEEARRIREGFIVDEEDEEAVEERRQKRRKRRREEKEVEDENLDEDDLELIGVPTGVREGGDGGEREKQGKFKRLKRGHRVEERGGNEVRGVEDIFSDDEDAGGAVRQAGFNDYTGDDLGDFIEEDEFPDEEAGGLDEDLGVRAPNRAGYAELQNLKDSGLDERALEDMRGAFGEGDEFGWALSAEEDHDDTKQNPDQPLELKDVFEPSQLIEKMLTEEDNAIRMIDIPERYQLARKPYKDLSDLSEDEMMTRCTEESKWIATYMFPHKRNLAPSLRGPFEKAIEKVLYFMNWQNFEPPFIFQNRRDYLIHSEQIPASPDPSNPNAPAYTIRAEKLLTQDDLWTIVEHDLKFRTFDEKRDAIATSLETLKDVLPDFTDSVFDDMIPVAAQIDDLQDLQDYLNFQYSQQLRDHDAEVREVNGTQKRARGTRSVWDKVRAGPAYHFVRAMGITADGVAGNVSDKGGRRTYTEDSDTRPDDLADTLVQEPEFKTGSDVLVAGKAMWVEEFVMSPRVRRWVRKVYYEQLVFDVKRTEKGKRVIDEEHAYYAFKYLRNQGIKDLFEQPEMFLRMLKAEQEGLVEVVVRLPREKNVKSDLYRAVESDSFSEVADAWNGLRRECVDVALGKLHKLIARGVKDTVKNECENRVGGECRRVFGEKLDQAAYRPVGMVLGTVPRVLAMSSGRGDRGDAVCWAYMEETGRVLESGKFVELRLGNQEKFIEDGKDIAPFVELVERRKPDVIAVSGWSVETRNLYKDVKAIVESRNLMGAPYEDADEDRERQDPLDVVIVNDEVARLYQTSKRGEVEFPSMPPLTRYCVALARYMQDPLKEYASLGRGLVGISFDANQQLIPEEKLWRYLETSLVDMVNLVGVDVNEAVADGGYAGNLLQYVCGLGQRKAGQLVKVVNMNGGEVVSRADLVGDVDRQIRQAVSPVVWTNCASFVYVRYVDVEGEGPEADPLDNTRIHPEDYDLARKIAADALEMDEEDVKGEIDENGVSGVVKRLLKDDQADRVNDLVLEEYAEQLEKEFKDRKRATLETIREELQSAYEELRHNFGHLSSEQIFTQLTGETRESLQEGMIVPVSVKRTFNDHLEVTLDCGITGTVAESEYPEDVYQAQREAREVWTLHQVVRGKIKFLKRKELEVELTLREVELRKPFKRHVNDHDMEEWDDELEARDRKEARKAVDPASGRAQRVIKHPLFKPFNGAQAVEFLGPLGRGECVIRPSSKGPDHLAVTWKVFEGVFQHIDVLELDKENEFSVGRTLRIGGGGGGGKGWTYSDLDELIVLHVRAMARKVEEMMGDERYQAGSRQQTEQWLTTYTEANPRRSMYAFCLNPKYPGYFYLCFKAGQNAPLANWPVKVIPNAFELKGNKYPDMRALKNGFKVVIQHMGQGATANVPRR</sequence>
<dbReference type="Pfam" id="PF14633">
    <property type="entry name" value="SH2_2"/>
    <property type="match status" value="1"/>
</dbReference>
<dbReference type="InterPro" id="IPR017072">
    <property type="entry name" value="TF_Spt6"/>
</dbReference>
<gene>
    <name evidence="13" type="primary">SPT6</name>
    <name evidence="13" type="ORF">LTR97_006572</name>
</gene>
<dbReference type="Gene3D" id="3.30.505.10">
    <property type="entry name" value="SH2 domain"/>
    <property type="match status" value="2"/>
</dbReference>
<dbReference type="InterPro" id="IPR012340">
    <property type="entry name" value="NA-bd_OB-fold"/>
</dbReference>
<dbReference type="GO" id="GO:0003677">
    <property type="term" value="F:DNA binding"/>
    <property type="evidence" value="ECO:0007669"/>
    <property type="project" value="InterPro"/>
</dbReference>
<feature type="compositionally biased region" description="Acidic residues" evidence="11">
    <location>
        <begin position="92"/>
        <end position="104"/>
    </location>
</feature>
<feature type="compositionally biased region" description="Acidic residues" evidence="11">
    <location>
        <begin position="13"/>
        <end position="27"/>
    </location>
</feature>
<dbReference type="Pfam" id="PF14641">
    <property type="entry name" value="HTH_44"/>
    <property type="match status" value="1"/>
</dbReference>
<evidence type="ECO:0000256" key="3">
    <source>
        <dbReference type="ARBA" id="ARBA00009253"/>
    </source>
</evidence>
<evidence type="ECO:0000256" key="8">
    <source>
        <dbReference type="ARBA" id="ARBA00093389"/>
    </source>
</evidence>
<dbReference type="InterPro" id="IPR042066">
    <property type="entry name" value="Spt6_death-like"/>
</dbReference>
<comment type="function">
    <text evidence="8">Histone H3-H4 chaperone that plays a role in maintenance of chromatin structure during RNA polymerase II transcription elongation thereby repressing transcription initiation from cryptic promoters. Mediates the reassembly of nucleosomes onto the promoters of at least a selected set of genes during repression; the nucleosome reassembly is essential for transcriptional repression. Essential for viability.</text>
</comment>
<keyword evidence="6 9" id="KW-0804">Transcription</keyword>
<evidence type="ECO:0000256" key="5">
    <source>
        <dbReference type="ARBA" id="ARBA00022999"/>
    </source>
</evidence>
<keyword evidence="5" id="KW-0727">SH2 domain</keyword>
<dbReference type="InterPro" id="IPR035019">
    <property type="entry name" value="Spt6_SH2_N"/>
</dbReference>
<evidence type="ECO:0000256" key="2">
    <source>
        <dbReference type="ARBA" id="ARBA00004286"/>
    </source>
</evidence>
<dbReference type="PANTHER" id="PTHR10145:SF6">
    <property type="entry name" value="TRANSCRIPTION ELONGATION FACTOR SPT6"/>
    <property type="match status" value="1"/>
</dbReference>
<dbReference type="InterPro" id="IPR028083">
    <property type="entry name" value="Spt6_acidic_N_dom"/>
</dbReference>
<dbReference type="Pfam" id="PF14639">
    <property type="entry name" value="YqgF"/>
    <property type="match status" value="1"/>
</dbReference>
<dbReference type="Gene3D" id="3.30.420.140">
    <property type="entry name" value="YqgF/RNase H-like domain"/>
    <property type="match status" value="1"/>
</dbReference>
<keyword evidence="4" id="KW-0158">Chromosome</keyword>
<dbReference type="CDD" id="cd09928">
    <property type="entry name" value="SH2_Cterm_SPT6_like"/>
    <property type="match status" value="1"/>
</dbReference>
<protein>
    <recommendedName>
        <fullName evidence="9">Transcription elongation factor Spt6</fullName>
    </recommendedName>
</protein>
<comment type="function">
    <text evidence="9">Plays a role in maintenance of chromatin structure during RNA polymerase II transcription elongation thereby repressing transcription initiation from cryptic promoters. Mediates the reassembly of nucleosomes onto the promoters of at least a selected set of genes during repression; the nucleosome reassembly is essential for transcriptional repression.</text>
</comment>
<evidence type="ECO:0000256" key="11">
    <source>
        <dbReference type="SAM" id="MobiDB-lite"/>
    </source>
</evidence>
<dbReference type="GO" id="GO:0031491">
    <property type="term" value="F:nucleosome binding"/>
    <property type="evidence" value="ECO:0007669"/>
    <property type="project" value="TreeGrafter"/>
</dbReference>
<keyword evidence="10" id="KW-0175">Coiled coil</keyword>
<evidence type="ECO:0000313" key="14">
    <source>
        <dbReference type="Proteomes" id="UP001310594"/>
    </source>
</evidence>
<dbReference type="FunFam" id="3.30.505.10:FF:000065">
    <property type="entry name" value="Transcription elongation factor SPT6"/>
    <property type="match status" value="1"/>
</dbReference>
<dbReference type="InterPro" id="IPR012337">
    <property type="entry name" value="RNaseH-like_sf"/>
</dbReference>
<dbReference type="SUPFAM" id="SSF55550">
    <property type="entry name" value="SH2 domain"/>
    <property type="match status" value="1"/>
</dbReference>
<dbReference type="InterPro" id="IPR023319">
    <property type="entry name" value="Tex-like_HTH_dom_sf"/>
</dbReference>
<comment type="caution">
    <text evidence="13">The sequence shown here is derived from an EMBL/GenBank/DDBJ whole genome shotgun (WGS) entry which is preliminary data.</text>
</comment>
<dbReference type="FunFam" id="1.10.10.2740:FF:000002">
    <property type="entry name" value="Transcription elongation factor Spt6"/>
    <property type="match status" value="1"/>
</dbReference>
<dbReference type="InterPro" id="IPR035018">
    <property type="entry name" value="Spt6_SH2_C"/>
</dbReference>